<gene>
    <name evidence="2" type="ORF">IPP00_02050</name>
</gene>
<reference evidence="2" key="1">
    <citation type="submission" date="2020-10" db="EMBL/GenBank/DDBJ databases">
        <title>Connecting structure to function with the recovery of over 1000 high-quality activated sludge metagenome-assembled genomes encoding full-length rRNA genes using long-read sequencing.</title>
        <authorList>
            <person name="Singleton C.M."/>
            <person name="Petriglieri F."/>
            <person name="Kristensen J.M."/>
            <person name="Kirkegaard R.H."/>
            <person name="Michaelsen T.Y."/>
            <person name="Andersen M.H."/>
            <person name="Karst S.M."/>
            <person name="Dueholm M.S."/>
            <person name="Nielsen P.H."/>
            <person name="Albertsen M."/>
        </authorList>
    </citation>
    <scope>NUCLEOTIDE SEQUENCE</scope>
    <source>
        <strain evidence="2">Ribe_18-Q3-R11-54_MAXAC.001</strain>
    </source>
</reference>
<sequence>MPTRRRVCRVDQTAGLCRRLDSRDDDPVGTGVKHPREGSRVVGGDADQHGKATGAQQRRYVGRLEVAVLQVDPEPVGADLRRLMRGGGGDDLERIGAEEGQPESALAAAARAWGPEPGCQSSHALRALAGGGM</sequence>
<feature type="region of interest" description="Disordered" evidence="1">
    <location>
        <begin position="20"/>
        <end position="55"/>
    </location>
</feature>
<protein>
    <submittedName>
        <fullName evidence="2">Uncharacterized protein</fullName>
    </submittedName>
</protein>
<dbReference type="EMBL" id="JADKGK010000005">
    <property type="protein sequence ID" value="MBL0002820.1"/>
    <property type="molecule type" value="Genomic_DNA"/>
</dbReference>
<dbReference type="AlphaFoldDB" id="A0A9D7XWI5"/>
<evidence type="ECO:0000313" key="3">
    <source>
        <dbReference type="Proteomes" id="UP000886632"/>
    </source>
</evidence>
<evidence type="ECO:0000256" key="1">
    <source>
        <dbReference type="SAM" id="MobiDB-lite"/>
    </source>
</evidence>
<dbReference type="Proteomes" id="UP000886632">
    <property type="component" value="Unassembled WGS sequence"/>
</dbReference>
<organism evidence="2 3">
    <name type="scientific">Candidatus Phosphoribacter hodrii</name>
    <dbReference type="NCBI Taxonomy" id="2953743"/>
    <lineage>
        <taxon>Bacteria</taxon>
        <taxon>Bacillati</taxon>
        <taxon>Actinomycetota</taxon>
        <taxon>Actinomycetes</taxon>
        <taxon>Micrococcales</taxon>
        <taxon>Dermatophilaceae</taxon>
        <taxon>Candidatus Phosphoribacter</taxon>
    </lineage>
</organism>
<accession>A0A9D7XWI5</accession>
<name>A0A9D7XWI5_9MICO</name>
<comment type="caution">
    <text evidence="2">The sequence shown here is derived from an EMBL/GenBank/DDBJ whole genome shotgun (WGS) entry which is preliminary data.</text>
</comment>
<proteinExistence type="predicted"/>
<evidence type="ECO:0000313" key="2">
    <source>
        <dbReference type="EMBL" id="MBL0002820.1"/>
    </source>
</evidence>